<name>T1JXF7_TETUR</name>
<keyword evidence="7" id="KW-0829">Tyrosine-protein kinase</keyword>
<evidence type="ECO:0000256" key="9">
    <source>
        <dbReference type="ARBA" id="ARBA00038999"/>
    </source>
</evidence>
<dbReference type="EnsemblMetazoa" id="tetur02g11770.1">
    <property type="protein sequence ID" value="tetur02g11770.1"/>
    <property type="gene ID" value="tetur02g11770"/>
</dbReference>
<evidence type="ECO:0000256" key="6">
    <source>
        <dbReference type="ARBA" id="ARBA00022840"/>
    </source>
</evidence>
<dbReference type="GO" id="GO:0043068">
    <property type="term" value="P:positive regulation of programmed cell death"/>
    <property type="evidence" value="ECO:0007669"/>
    <property type="project" value="UniProtKB-ARBA"/>
</dbReference>
<accession>T1JXF7</accession>
<sequence length="419" mass="47440">MQSLKSVSQKLMRLDLQVRKENECHRLENDTYMAAHCLSPRPRPRALPIDSNYFGANGRASGRTSSPSGRPMKQPKPLLFTSDPSTPLNISASSGSENKPNLSDRFTRNCTLQVNGKTYKCEMEDLEFICDLGFGSCGQVTEMKHKESGITVAVKQMRRSGNDEETKRIAMDLDVLLKCSSCKYIVQCYGYLICNSEVWICMERMTTCFEKLLKKLNPQTNETNSKKKKKGIPQDVLGKVAVATVKALDYLKEKHDVIHRDVKPSNILINMKGEVKLCDFGISGKLVNSKARTRQAGCAAYMAPERIEPPEPSYDVRADIWSLGITLLELATGENPYPGCQTDFEVLTKVMTAPPPRLPEDGDFMPQLRQFINSCLIKNFKERPKYKELLASDYIKYFDEKEVNITPWLESVYEEDNKK</sequence>
<evidence type="ECO:0000256" key="2">
    <source>
        <dbReference type="ARBA" id="ARBA00022553"/>
    </source>
</evidence>
<dbReference type="PANTHER" id="PTHR47238:SF2">
    <property type="entry name" value="DUAL SPECIFICITY MITOGEN-ACTIVATED PROTEIN KINASE KINASE HEMIPTEROUS"/>
    <property type="match status" value="1"/>
</dbReference>
<dbReference type="HOGENOM" id="CLU_000288_63_23_1"/>
<evidence type="ECO:0000256" key="11">
    <source>
        <dbReference type="ARBA" id="ARBA00049299"/>
    </source>
</evidence>
<proteinExistence type="inferred from homology"/>
<dbReference type="InterPro" id="IPR011009">
    <property type="entry name" value="Kinase-like_dom_sf"/>
</dbReference>
<feature type="region of interest" description="Disordered" evidence="13">
    <location>
        <begin position="48"/>
        <end position="100"/>
    </location>
</feature>
<dbReference type="Proteomes" id="UP000015104">
    <property type="component" value="Unassembled WGS sequence"/>
</dbReference>
<organism evidence="15 16">
    <name type="scientific">Tetranychus urticae</name>
    <name type="common">Two-spotted spider mite</name>
    <dbReference type="NCBI Taxonomy" id="32264"/>
    <lineage>
        <taxon>Eukaryota</taxon>
        <taxon>Metazoa</taxon>
        <taxon>Ecdysozoa</taxon>
        <taxon>Arthropoda</taxon>
        <taxon>Chelicerata</taxon>
        <taxon>Arachnida</taxon>
        <taxon>Acari</taxon>
        <taxon>Acariformes</taxon>
        <taxon>Trombidiformes</taxon>
        <taxon>Prostigmata</taxon>
        <taxon>Eleutherengona</taxon>
        <taxon>Raphignathae</taxon>
        <taxon>Tetranychoidea</taxon>
        <taxon>Tetranychidae</taxon>
        <taxon>Tetranychus</taxon>
    </lineage>
</organism>
<dbReference type="PANTHER" id="PTHR47238">
    <property type="entry name" value="MITOGEN-ACTIVATED PROTEIN KINASE KINASE 5"/>
    <property type="match status" value="1"/>
</dbReference>
<evidence type="ECO:0000313" key="15">
    <source>
        <dbReference type="EnsemblMetazoa" id="tetur02g11770.1"/>
    </source>
</evidence>
<dbReference type="InterPro" id="IPR052468">
    <property type="entry name" value="Dual_spec_MAPK_kinase"/>
</dbReference>
<evidence type="ECO:0000256" key="8">
    <source>
        <dbReference type="ARBA" id="ARBA00038035"/>
    </source>
</evidence>
<keyword evidence="16" id="KW-1185">Reference proteome</keyword>
<dbReference type="SMART" id="SM00220">
    <property type="entry name" value="S_TKc"/>
    <property type="match status" value="1"/>
</dbReference>
<evidence type="ECO:0000256" key="10">
    <source>
        <dbReference type="ARBA" id="ARBA00049014"/>
    </source>
</evidence>
<dbReference type="InterPro" id="IPR000719">
    <property type="entry name" value="Prot_kinase_dom"/>
</dbReference>
<dbReference type="EC" id="2.7.12.2" evidence="9"/>
<comment type="catalytic activity">
    <reaction evidence="11">
        <text>L-threonyl-[protein] + ATP = O-phospho-L-threonyl-[protein] + ADP + H(+)</text>
        <dbReference type="Rhea" id="RHEA:46608"/>
        <dbReference type="Rhea" id="RHEA-COMP:11060"/>
        <dbReference type="Rhea" id="RHEA-COMP:11605"/>
        <dbReference type="ChEBI" id="CHEBI:15378"/>
        <dbReference type="ChEBI" id="CHEBI:30013"/>
        <dbReference type="ChEBI" id="CHEBI:30616"/>
        <dbReference type="ChEBI" id="CHEBI:61977"/>
        <dbReference type="ChEBI" id="CHEBI:456216"/>
        <dbReference type="EC" id="2.7.12.2"/>
    </reaction>
</comment>
<evidence type="ECO:0000313" key="16">
    <source>
        <dbReference type="Proteomes" id="UP000015104"/>
    </source>
</evidence>
<dbReference type="PROSITE" id="PS00108">
    <property type="entry name" value="PROTEIN_KINASE_ST"/>
    <property type="match status" value="1"/>
</dbReference>
<keyword evidence="6" id="KW-0067">ATP-binding</keyword>
<dbReference type="GO" id="GO:0006950">
    <property type="term" value="P:response to stress"/>
    <property type="evidence" value="ECO:0007669"/>
    <property type="project" value="UniProtKB-ARBA"/>
</dbReference>
<keyword evidence="1" id="KW-0723">Serine/threonine-protein kinase</keyword>
<dbReference type="InterPro" id="IPR008271">
    <property type="entry name" value="Ser/Thr_kinase_AS"/>
</dbReference>
<evidence type="ECO:0000259" key="14">
    <source>
        <dbReference type="PROSITE" id="PS50011"/>
    </source>
</evidence>
<keyword evidence="2" id="KW-0597">Phosphoprotein</keyword>
<dbReference type="Gene3D" id="1.10.510.10">
    <property type="entry name" value="Transferase(Phosphotransferase) domain 1"/>
    <property type="match status" value="1"/>
</dbReference>
<protein>
    <recommendedName>
        <fullName evidence="9">mitogen-activated protein kinase kinase</fullName>
        <ecNumber evidence="9">2.7.12.2</ecNumber>
    </recommendedName>
</protein>
<evidence type="ECO:0000256" key="12">
    <source>
        <dbReference type="ARBA" id="ARBA00051693"/>
    </source>
</evidence>
<keyword evidence="3" id="KW-0808">Transferase</keyword>
<evidence type="ECO:0000256" key="1">
    <source>
        <dbReference type="ARBA" id="ARBA00022527"/>
    </source>
</evidence>
<comment type="catalytic activity">
    <reaction evidence="10">
        <text>L-seryl-[protein] + ATP = O-phospho-L-seryl-[protein] + ADP + H(+)</text>
        <dbReference type="Rhea" id="RHEA:17989"/>
        <dbReference type="Rhea" id="RHEA-COMP:9863"/>
        <dbReference type="Rhea" id="RHEA-COMP:11604"/>
        <dbReference type="ChEBI" id="CHEBI:15378"/>
        <dbReference type="ChEBI" id="CHEBI:29999"/>
        <dbReference type="ChEBI" id="CHEBI:30616"/>
        <dbReference type="ChEBI" id="CHEBI:83421"/>
        <dbReference type="ChEBI" id="CHEBI:456216"/>
        <dbReference type="EC" id="2.7.12.2"/>
    </reaction>
</comment>
<dbReference type="GO" id="GO:0004708">
    <property type="term" value="F:MAP kinase kinase activity"/>
    <property type="evidence" value="ECO:0007669"/>
    <property type="project" value="UniProtKB-EC"/>
</dbReference>
<evidence type="ECO:0000256" key="4">
    <source>
        <dbReference type="ARBA" id="ARBA00022741"/>
    </source>
</evidence>
<feature type="compositionally biased region" description="Polar residues" evidence="13">
    <location>
        <begin position="82"/>
        <end position="100"/>
    </location>
</feature>
<evidence type="ECO:0000256" key="7">
    <source>
        <dbReference type="ARBA" id="ARBA00023137"/>
    </source>
</evidence>
<feature type="domain" description="Protein kinase" evidence="14">
    <location>
        <begin position="126"/>
        <end position="395"/>
    </location>
</feature>
<dbReference type="FunFam" id="1.10.510.10:FF:000432">
    <property type="entry name" value="mitogen-activated protein kinase kinase 3"/>
    <property type="match status" value="1"/>
</dbReference>
<dbReference type="GO" id="GO:0005524">
    <property type="term" value="F:ATP binding"/>
    <property type="evidence" value="ECO:0007669"/>
    <property type="project" value="UniProtKB-KW"/>
</dbReference>
<dbReference type="eggNOG" id="KOG0983">
    <property type="taxonomic scope" value="Eukaryota"/>
</dbReference>
<dbReference type="OrthoDB" id="10252354at2759"/>
<dbReference type="Pfam" id="PF00069">
    <property type="entry name" value="Pkinase"/>
    <property type="match status" value="1"/>
</dbReference>
<comment type="similarity">
    <text evidence="8">Belongs to the protein kinase superfamily. STE Ser/Thr protein kinase family. MAP kinase kinase subfamily.</text>
</comment>
<dbReference type="FunFam" id="3.30.200.20:FF:000040">
    <property type="entry name" value="Dual specificity mitogen-activated protein kinase kinase"/>
    <property type="match status" value="1"/>
</dbReference>
<dbReference type="GO" id="GO:0010508">
    <property type="term" value="P:positive regulation of autophagy"/>
    <property type="evidence" value="ECO:0007669"/>
    <property type="project" value="UniProtKB-ARBA"/>
</dbReference>
<dbReference type="OMA" id="CFVMELM"/>
<dbReference type="PROSITE" id="PS50011">
    <property type="entry name" value="PROTEIN_KINASE_DOM"/>
    <property type="match status" value="1"/>
</dbReference>
<dbReference type="GO" id="GO:0004674">
    <property type="term" value="F:protein serine/threonine kinase activity"/>
    <property type="evidence" value="ECO:0007669"/>
    <property type="project" value="UniProtKB-KW"/>
</dbReference>
<keyword evidence="5" id="KW-0418">Kinase</keyword>
<reference evidence="15" key="2">
    <citation type="submission" date="2015-06" db="UniProtKB">
        <authorList>
            <consortium name="EnsemblMetazoa"/>
        </authorList>
    </citation>
    <scope>IDENTIFICATION</scope>
</reference>
<dbReference type="KEGG" id="tut:107371332"/>
<dbReference type="Gene3D" id="3.30.200.20">
    <property type="entry name" value="Phosphorylase Kinase, domain 1"/>
    <property type="match status" value="1"/>
</dbReference>
<gene>
    <name evidence="15" type="primary">107371332</name>
</gene>
<reference evidence="16" key="1">
    <citation type="submission" date="2011-08" db="EMBL/GenBank/DDBJ databases">
        <authorList>
            <person name="Rombauts S."/>
        </authorList>
    </citation>
    <scope>NUCLEOTIDE SEQUENCE</scope>
    <source>
        <strain evidence="16">London</strain>
    </source>
</reference>
<dbReference type="EMBL" id="CAEY01000828">
    <property type="status" value="NOT_ANNOTATED_CDS"/>
    <property type="molecule type" value="Genomic_DNA"/>
</dbReference>
<dbReference type="AlphaFoldDB" id="T1JXF7"/>
<evidence type="ECO:0000256" key="5">
    <source>
        <dbReference type="ARBA" id="ARBA00022777"/>
    </source>
</evidence>
<evidence type="ECO:0000256" key="3">
    <source>
        <dbReference type="ARBA" id="ARBA00022679"/>
    </source>
</evidence>
<comment type="catalytic activity">
    <reaction evidence="12">
        <text>L-tyrosyl-[protein] + ATP = O-phospho-L-tyrosyl-[protein] + ADP + H(+)</text>
        <dbReference type="Rhea" id="RHEA:10596"/>
        <dbReference type="Rhea" id="RHEA-COMP:10136"/>
        <dbReference type="Rhea" id="RHEA-COMP:20101"/>
        <dbReference type="ChEBI" id="CHEBI:15378"/>
        <dbReference type="ChEBI" id="CHEBI:30616"/>
        <dbReference type="ChEBI" id="CHEBI:46858"/>
        <dbReference type="ChEBI" id="CHEBI:61978"/>
        <dbReference type="ChEBI" id="CHEBI:456216"/>
        <dbReference type="EC" id="2.7.12.2"/>
    </reaction>
</comment>
<evidence type="ECO:0000256" key="13">
    <source>
        <dbReference type="SAM" id="MobiDB-lite"/>
    </source>
</evidence>
<dbReference type="GO" id="GO:0004713">
    <property type="term" value="F:protein tyrosine kinase activity"/>
    <property type="evidence" value="ECO:0007669"/>
    <property type="project" value="UniProtKB-KW"/>
</dbReference>
<keyword evidence="4" id="KW-0547">Nucleotide-binding</keyword>
<dbReference type="SUPFAM" id="SSF56112">
    <property type="entry name" value="Protein kinase-like (PK-like)"/>
    <property type="match status" value="1"/>
</dbReference>
<dbReference type="STRING" id="32264.T1JXF7"/>